<gene>
    <name evidence="6" type="ORF">A7L45_13640</name>
</gene>
<evidence type="ECO:0000259" key="5">
    <source>
        <dbReference type="PROSITE" id="PS51781"/>
    </source>
</evidence>
<dbReference type="AlphaFoldDB" id="A0A1J0GIA6"/>
<reference evidence="7" key="1">
    <citation type="journal article" date="2016" name="Front. Microbiol.">
        <title>Complete Genome Sequence of Clostridium estertheticum DSM 8809, a Microbe Identified in Spoiled Vacuum Packed Beef.</title>
        <authorList>
            <person name="Yu Z."/>
            <person name="Gunn L."/>
            <person name="Brennan E."/>
            <person name="Reid R."/>
            <person name="Wall P.G."/>
            <person name="Gaora O.P."/>
            <person name="Hurley D."/>
            <person name="Bolton D."/>
            <person name="Fanning S."/>
        </authorList>
    </citation>
    <scope>NUCLEOTIDE SEQUENCE [LARGE SCALE GENOMIC DNA]</scope>
    <source>
        <strain evidence="7">DSM 8809</strain>
    </source>
</reference>
<dbReference type="InterPro" id="IPR002502">
    <property type="entry name" value="Amidase_domain"/>
</dbReference>
<dbReference type="GO" id="GO:0071555">
    <property type="term" value="P:cell wall organization"/>
    <property type="evidence" value="ECO:0007669"/>
    <property type="project" value="UniProtKB-KW"/>
</dbReference>
<dbReference type="KEGG" id="ceu:A7L45_13640"/>
<name>A0A1J0GIA6_9CLOT</name>
<dbReference type="SMART" id="SM00287">
    <property type="entry name" value="SH3b"/>
    <property type="match status" value="1"/>
</dbReference>
<dbReference type="PANTHER" id="PTHR30417">
    <property type="entry name" value="N-ACETYLMURAMOYL-L-ALANINE AMIDASE AMID"/>
    <property type="match status" value="1"/>
</dbReference>
<protein>
    <recommendedName>
        <fullName evidence="2">N-acetylmuramoyl-L-alanine amidase</fullName>
        <ecNumber evidence="2">3.5.1.28</ecNumber>
    </recommendedName>
</protein>
<evidence type="ECO:0000256" key="3">
    <source>
        <dbReference type="ARBA" id="ARBA00022801"/>
    </source>
</evidence>
<feature type="domain" description="SH3b" evidence="5">
    <location>
        <begin position="235"/>
        <end position="294"/>
    </location>
</feature>
<dbReference type="Proteomes" id="UP000182569">
    <property type="component" value="Chromosome"/>
</dbReference>
<dbReference type="STRING" id="1552.A7L45_13640"/>
<proteinExistence type="predicted"/>
<evidence type="ECO:0000313" key="7">
    <source>
        <dbReference type="Proteomes" id="UP000182569"/>
    </source>
</evidence>
<dbReference type="InterPro" id="IPR003646">
    <property type="entry name" value="SH3-like_bac-type"/>
</dbReference>
<dbReference type="EC" id="3.5.1.28" evidence="2"/>
<dbReference type="Gene3D" id="2.30.30.40">
    <property type="entry name" value="SH3 Domains"/>
    <property type="match status" value="1"/>
</dbReference>
<dbReference type="PROSITE" id="PS51781">
    <property type="entry name" value="SH3B"/>
    <property type="match status" value="1"/>
</dbReference>
<sequence>MLNIQKLLINYNFSNRNESIKFIVIHDVGETGSTAQNNRDYFSGGNRGASADFFVDSNNIIQIIDYINNYSWAIGDGHGAFGKTNGNSVSIEMCLESNGQPSEKTIQNTLELTNYLMKQLDIGISNVVRHYDCSHKCCPESFSDNNWAKWNQFKARLSTPTPTIKFRKVLKVIKSNALCINPITGALVKKFKVGDLLTAIDSDSVWWVLTIGEISKANCVEVITPIKSTTITSTPTLGTVTATTLNVRESPNVNSKIIGQLTKGEKVKIDCKRGNWYSTFYGDHGGYVSADYIK</sequence>
<dbReference type="OrthoDB" id="9794294at2"/>
<dbReference type="GO" id="GO:0008745">
    <property type="term" value="F:N-acetylmuramoyl-L-alanine amidase activity"/>
    <property type="evidence" value="ECO:0007669"/>
    <property type="project" value="UniProtKB-EC"/>
</dbReference>
<dbReference type="GO" id="GO:0009253">
    <property type="term" value="P:peptidoglycan catabolic process"/>
    <property type="evidence" value="ECO:0007669"/>
    <property type="project" value="InterPro"/>
</dbReference>
<dbReference type="PANTHER" id="PTHR30417:SF1">
    <property type="entry name" value="N-ACETYLMURAMOYL-L-ALANINE AMIDASE AMID"/>
    <property type="match status" value="1"/>
</dbReference>
<keyword evidence="7" id="KW-1185">Reference proteome</keyword>
<dbReference type="SUPFAM" id="SSF55846">
    <property type="entry name" value="N-acetylmuramoyl-L-alanine amidase-like"/>
    <property type="match status" value="1"/>
</dbReference>
<dbReference type="InterPro" id="IPR036505">
    <property type="entry name" value="Amidase/PGRP_sf"/>
</dbReference>
<evidence type="ECO:0000313" key="6">
    <source>
        <dbReference type="EMBL" id="APC41043.1"/>
    </source>
</evidence>
<accession>A0A1J0GIA6</accession>
<dbReference type="EMBL" id="CP015756">
    <property type="protein sequence ID" value="APC41043.1"/>
    <property type="molecule type" value="Genomic_DNA"/>
</dbReference>
<dbReference type="SMART" id="SM00644">
    <property type="entry name" value="Ami_2"/>
    <property type="match status" value="1"/>
</dbReference>
<keyword evidence="4" id="KW-0961">Cell wall biogenesis/degradation</keyword>
<dbReference type="GO" id="GO:0009254">
    <property type="term" value="P:peptidoglycan turnover"/>
    <property type="evidence" value="ECO:0007669"/>
    <property type="project" value="TreeGrafter"/>
</dbReference>
<dbReference type="RefSeq" id="WP_071613337.1">
    <property type="nucleotide sequence ID" value="NZ_CP015756.1"/>
</dbReference>
<dbReference type="Pfam" id="PF01510">
    <property type="entry name" value="Amidase_2"/>
    <property type="match status" value="1"/>
</dbReference>
<keyword evidence="3" id="KW-0378">Hydrolase</keyword>
<evidence type="ECO:0000256" key="1">
    <source>
        <dbReference type="ARBA" id="ARBA00001561"/>
    </source>
</evidence>
<comment type="catalytic activity">
    <reaction evidence="1">
        <text>Hydrolyzes the link between N-acetylmuramoyl residues and L-amino acid residues in certain cell-wall glycopeptides.</text>
        <dbReference type="EC" id="3.5.1.28"/>
    </reaction>
</comment>
<dbReference type="Pfam" id="PF08239">
    <property type="entry name" value="SH3_3"/>
    <property type="match status" value="1"/>
</dbReference>
<dbReference type="InterPro" id="IPR051206">
    <property type="entry name" value="NAMLAA_amidase_2"/>
</dbReference>
<dbReference type="Gene3D" id="3.40.80.10">
    <property type="entry name" value="Peptidoglycan recognition protein-like"/>
    <property type="match status" value="1"/>
</dbReference>
<evidence type="ECO:0000256" key="4">
    <source>
        <dbReference type="ARBA" id="ARBA00023316"/>
    </source>
</evidence>
<dbReference type="CDD" id="cd06583">
    <property type="entry name" value="PGRP"/>
    <property type="match status" value="1"/>
</dbReference>
<evidence type="ECO:0000256" key="2">
    <source>
        <dbReference type="ARBA" id="ARBA00011901"/>
    </source>
</evidence>
<organism evidence="6 7">
    <name type="scientific">Clostridium estertheticum subsp. estertheticum</name>
    <dbReference type="NCBI Taxonomy" id="1552"/>
    <lineage>
        <taxon>Bacteria</taxon>
        <taxon>Bacillati</taxon>
        <taxon>Bacillota</taxon>
        <taxon>Clostridia</taxon>
        <taxon>Eubacteriales</taxon>
        <taxon>Clostridiaceae</taxon>
        <taxon>Clostridium</taxon>
    </lineage>
</organism>